<dbReference type="GO" id="GO:0015288">
    <property type="term" value="F:porin activity"/>
    <property type="evidence" value="ECO:0007669"/>
    <property type="project" value="TreeGrafter"/>
</dbReference>
<dbReference type="STRING" id="487184.SAMN05216421_1580"/>
<dbReference type="Proteomes" id="UP000243207">
    <property type="component" value="Chromosome I"/>
</dbReference>
<dbReference type="PANTHER" id="PTHR34596">
    <property type="entry name" value="CHITOPORIN"/>
    <property type="match status" value="1"/>
</dbReference>
<dbReference type="GO" id="GO:0016020">
    <property type="term" value="C:membrane"/>
    <property type="evidence" value="ECO:0007669"/>
    <property type="project" value="InterPro"/>
</dbReference>
<accession>A0A1H1SFX7</accession>
<keyword evidence="2" id="KW-0813">Transport</keyword>
<dbReference type="RefSeq" id="WP_231701567.1">
    <property type="nucleotide sequence ID" value="NZ_LT629736.1"/>
</dbReference>
<keyword evidence="3 4" id="KW-0732">Signal</keyword>
<dbReference type="AlphaFoldDB" id="A0A1H1SFX7"/>
<proteinExistence type="inferred from homology"/>
<evidence type="ECO:0000313" key="5">
    <source>
        <dbReference type="EMBL" id="SDS46811.1"/>
    </source>
</evidence>
<evidence type="ECO:0000313" key="6">
    <source>
        <dbReference type="Proteomes" id="UP000243207"/>
    </source>
</evidence>
<dbReference type="InterPro" id="IPR023614">
    <property type="entry name" value="Porin_dom_sf"/>
</dbReference>
<dbReference type="EMBL" id="LT629736">
    <property type="protein sequence ID" value="SDS46811.1"/>
    <property type="molecule type" value="Genomic_DNA"/>
</dbReference>
<evidence type="ECO:0000256" key="2">
    <source>
        <dbReference type="ARBA" id="ARBA00022448"/>
    </source>
</evidence>
<sequence length="410" mass="44526">MKHVKPHALAAAVALSLAIPSTPVIAMSLTDDATATLQLRNLYFNRDFRGPGAQSKAEEWAQGFIFRGKTGYTHGDQGLGIDVHAALGVKLDSSDDRAGTLLLPNSFGDEGPDHYSHILFTGKARVSNSELKVGGIIPTIPVAQASDIRLLPQTYTGAALGVGEVPGLDIQAGQLRQVNYLNSSDLQDIGATVGGMSDRFNYLGGTYKVDAISSTLGLWRAELDNVYAQNLLNLILTKPVGSVTLGANLAYFDTSDHGNQTLAIDHKMKSLMLSAGAGSHTFRLGYQHSDGDTSFPYLSQNNPYLANYVQILDFARADERSWQARYDVDFAGLGLPGLKGLVRYVKGTDIDLAATDDGSEWERDIDFTYTIQSGPLKNVALQWRNAMVRSDAIRDINENRLILNYTITLR</sequence>
<dbReference type="Gene3D" id="2.40.160.10">
    <property type="entry name" value="Porin"/>
    <property type="match status" value="1"/>
</dbReference>
<dbReference type="InterPro" id="IPR005318">
    <property type="entry name" value="OM_porin_bac"/>
</dbReference>
<feature type="chain" id="PRO_5009260022" evidence="4">
    <location>
        <begin position="27"/>
        <end position="410"/>
    </location>
</feature>
<protein>
    <submittedName>
        <fullName evidence="5">Outer membrane porin, OprD family</fullName>
    </submittedName>
</protein>
<reference evidence="6" key="1">
    <citation type="submission" date="2016-10" db="EMBL/GenBank/DDBJ databases">
        <authorList>
            <person name="Varghese N."/>
            <person name="Submissions S."/>
        </authorList>
    </citation>
    <scope>NUCLEOTIDE SEQUENCE [LARGE SCALE GENOMIC DNA]</scope>
    <source>
        <strain evidence="6">NRRL B-51270</strain>
    </source>
</reference>
<keyword evidence="6" id="KW-1185">Reference proteome</keyword>
<gene>
    <name evidence="5" type="ORF">SAMN05216421_1580</name>
</gene>
<organism evidence="5 6">
    <name type="scientific">Halopseudomonas xinjiangensis</name>
    <dbReference type="NCBI Taxonomy" id="487184"/>
    <lineage>
        <taxon>Bacteria</taxon>
        <taxon>Pseudomonadati</taxon>
        <taxon>Pseudomonadota</taxon>
        <taxon>Gammaproteobacteria</taxon>
        <taxon>Pseudomonadales</taxon>
        <taxon>Pseudomonadaceae</taxon>
        <taxon>Halopseudomonas</taxon>
    </lineage>
</organism>
<comment type="similarity">
    <text evidence="1">Belongs to the outer membrane porin (Opr) (TC 1.B.25) family.</text>
</comment>
<evidence type="ECO:0000256" key="3">
    <source>
        <dbReference type="ARBA" id="ARBA00022729"/>
    </source>
</evidence>
<name>A0A1H1SFX7_9GAMM</name>
<evidence type="ECO:0000256" key="4">
    <source>
        <dbReference type="SAM" id="SignalP"/>
    </source>
</evidence>
<dbReference type="PANTHER" id="PTHR34596:SF2">
    <property type="entry name" value="CHITOPORIN"/>
    <property type="match status" value="1"/>
</dbReference>
<dbReference type="Pfam" id="PF03573">
    <property type="entry name" value="OprD"/>
    <property type="match status" value="1"/>
</dbReference>
<evidence type="ECO:0000256" key="1">
    <source>
        <dbReference type="ARBA" id="ARBA00009075"/>
    </source>
</evidence>
<feature type="signal peptide" evidence="4">
    <location>
        <begin position="1"/>
        <end position="26"/>
    </location>
</feature>